<evidence type="ECO:0000256" key="5">
    <source>
        <dbReference type="ARBA" id="ARBA00022737"/>
    </source>
</evidence>
<dbReference type="PANTHER" id="PTHR16036:SF2">
    <property type="entry name" value="TRNA ENDONUCLEASE ANKZF1"/>
    <property type="match status" value="1"/>
</dbReference>
<dbReference type="OrthoDB" id="429841at2759"/>
<keyword evidence="6 10" id="KW-0255">Endonuclease</keyword>
<comment type="domain">
    <text evidence="10">The VLRF1 domain mediates binding to the 60S ribosomal subunit.</text>
</comment>
<dbReference type="Proteomes" id="UP000095038">
    <property type="component" value="Unassembled WGS sequence"/>
</dbReference>
<keyword evidence="8" id="KW-0040">ANK repeat</keyword>
<dbReference type="EMBL" id="KV454482">
    <property type="protein sequence ID" value="ODV60327.1"/>
    <property type="molecule type" value="Genomic_DNA"/>
</dbReference>
<dbReference type="InterPro" id="IPR041175">
    <property type="entry name" value="VLRF1/Vms1"/>
</dbReference>
<name>A0A1D2VFS5_9ASCO</name>
<evidence type="ECO:0000256" key="11">
    <source>
        <dbReference type="SAM" id="MobiDB-lite"/>
    </source>
</evidence>
<evidence type="ECO:0000256" key="4">
    <source>
        <dbReference type="ARBA" id="ARBA00022722"/>
    </source>
</evidence>
<evidence type="ECO:0000256" key="2">
    <source>
        <dbReference type="ARBA" id="ARBA00009262"/>
    </source>
</evidence>
<dbReference type="PANTHER" id="PTHR16036">
    <property type="entry name" value="ANKYRIN REPEAT AND ZINC FINGER DOMAIN-CONTAINING PROTEIN 1"/>
    <property type="match status" value="1"/>
</dbReference>
<feature type="region of interest" description="Disordered" evidence="11">
    <location>
        <begin position="390"/>
        <end position="412"/>
    </location>
</feature>
<evidence type="ECO:0000313" key="13">
    <source>
        <dbReference type="EMBL" id="ODV60327.1"/>
    </source>
</evidence>
<organism evidence="13 14">
    <name type="scientific">Ascoidea rubescens DSM 1968</name>
    <dbReference type="NCBI Taxonomy" id="1344418"/>
    <lineage>
        <taxon>Eukaryota</taxon>
        <taxon>Fungi</taxon>
        <taxon>Dikarya</taxon>
        <taxon>Ascomycota</taxon>
        <taxon>Saccharomycotina</taxon>
        <taxon>Saccharomycetes</taxon>
        <taxon>Ascoideaceae</taxon>
        <taxon>Ascoidea</taxon>
    </lineage>
</organism>
<evidence type="ECO:0000256" key="7">
    <source>
        <dbReference type="ARBA" id="ARBA00022801"/>
    </source>
</evidence>
<keyword evidence="9" id="KW-0175">Coiled coil</keyword>
<evidence type="ECO:0000256" key="3">
    <source>
        <dbReference type="ARBA" id="ARBA00022490"/>
    </source>
</evidence>
<comment type="similarity">
    <text evidence="2 10">Belongs to the ANKZF1/VMS1 family.</text>
</comment>
<dbReference type="GO" id="GO:0005737">
    <property type="term" value="C:cytoplasm"/>
    <property type="evidence" value="ECO:0007669"/>
    <property type="project" value="UniProtKB-SubCell"/>
</dbReference>
<dbReference type="GO" id="GO:0004519">
    <property type="term" value="F:endonuclease activity"/>
    <property type="evidence" value="ECO:0007669"/>
    <property type="project" value="UniProtKB-KW"/>
</dbReference>
<dbReference type="RefSeq" id="XP_020046634.1">
    <property type="nucleotide sequence ID" value="XM_020194604.1"/>
</dbReference>
<keyword evidence="14" id="KW-1185">Reference proteome</keyword>
<dbReference type="STRING" id="1344418.A0A1D2VFS5"/>
<feature type="compositionally biased region" description="Basic and acidic residues" evidence="11">
    <location>
        <begin position="572"/>
        <end position="581"/>
    </location>
</feature>
<evidence type="ECO:0000256" key="9">
    <source>
        <dbReference type="ARBA" id="ARBA00023054"/>
    </source>
</evidence>
<dbReference type="AlphaFoldDB" id="A0A1D2VFS5"/>
<reference evidence="14" key="1">
    <citation type="submission" date="2016-05" db="EMBL/GenBank/DDBJ databases">
        <title>Comparative genomics of biotechnologically important yeasts.</title>
        <authorList>
            <consortium name="DOE Joint Genome Institute"/>
            <person name="Riley R."/>
            <person name="Haridas S."/>
            <person name="Wolfe K.H."/>
            <person name="Lopes M.R."/>
            <person name="Hittinger C.T."/>
            <person name="Goker M."/>
            <person name="Salamov A."/>
            <person name="Wisecaver J."/>
            <person name="Long T.M."/>
            <person name="Aerts A.L."/>
            <person name="Barry K."/>
            <person name="Choi C."/>
            <person name="Clum A."/>
            <person name="Coughlan A.Y."/>
            <person name="Deshpande S."/>
            <person name="Douglass A.P."/>
            <person name="Hanson S.J."/>
            <person name="Klenk H.-P."/>
            <person name="Labutti K."/>
            <person name="Lapidus A."/>
            <person name="Lindquist E."/>
            <person name="Lipzen A."/>
            <person name="Meier-Kolthoff J.P."/>
            <person name="Ohm R.A."/>
            <person name="Otillar R.P."/>
            <person name="Pangilinan J."/>
            <person name="Peng Y."/>
            <person name="Rokas A."/>
            <person name="Rosa C.A."/>
            <person name="Scheuner C."/>
            <person name="Sibirny A.A."/>
            <person name="Slot J.C."/>
            <person name="Stielow J.B."/>
            <person name="Sun H."/>
            <person name="Kurtzman C.P."/>
            <person name="Blackwell M."/>
            <person name="Grigoriev I.V."/>
            <person name="Jeffries T.W."/>
        </authorList>
    </citation>
    <scope>NUCLEOTIDE SEQUENCE [LARGE SCALE GENOMIC DNA]</scope>
    <source>
        <strain evidence="14">DSM 1968</strain>
    </source>
</reference>
<dbReference type="Pfam" id="PF18826">
    <property type="entry name" value="bVLRF1"/>
    <property type="match status" value="1"/>
</dbReference>
<keyword evidence="4 10" id="KW-0540">Nuclease</keyword>
<evidence type="ECO:0000256" key="10">
    <source>
        <dbReference type="PROSITE-ProRule" id="PRU01389"/>
    </source>
</evidence>
<feature type="compositionally biased region" description="Polar residues" evidence="11">
    <location>
        <begin position="582"/>
        <end position="598"/>
    </location>
</feature>
<dbReference type="GO" id="GO:0036503">
    <property type="term" value="P:ERAD pathway"/>
    <property type="evidence" value="ECO:0007669"/>
    <property type="project" value="TreeGrafter"/>
</dbReference>
<evidence type="ECO:0000259" key="12">
    <source>
        <dbReference type="PROSITE" id="PS52044"/>
    </source>
</evidence>
<dbReference type="GO" id="GO:0016787">
    <property type="term" value="F:hydrolase activity"/>
    <property type="evidence" value="ECO:0007669"/>
    <property type="project" value="UniProtKB-KW"/>
</dbReference>
<sequence length="626" mass="72679">MSSADAETKNIPKEDVGTIEFPFSPDDLYLYNLSDPIINSLKLTYFDHLTNKAKIPIQKELNELEDAQNKLLYDNKTNKKKTNDGTDEETTLSYLNSRSPYIFFKSNLLNSININGDISDEDAEKIDDDNSNRNDNVNQEEIKSFSIYKNFFDQSQLNDPINTLKSFKKQYHSALSSKKTNESYSTLFMIGGGHFVAAIISHNQSSLSSNSSSLNNISKNFRFNLNNYENNSIDNYLQSKIQLINHKTFHRYTTRKKQGGSQLNFDNSSNKNVKSAGSTMRRNNELLLIDDIINLFNDWKSYLKNSKSIYIKFNANNAIYKKIITHLHTILNNNTSKIKNYPFTTYRPSLHEIKLAWIKLSYISIENLPKLNQSHIKKLNLIKNQKEKEKQKTFQKDYNSDDEDDNNLNSDDEEKINEDYALELIKLMKKSKAPAFISYLRSNQIDPSAYRFPSKFTNDYKFTPTLLHYAAQNKLSHMAYILMNNLKIDPTITNINNKTPWDLINKTDLATRNSFQLARFNLGESFCSWESSKVGPPLSKKQIEQVNQKNQEIEKKIQLDEKRELKSVLRKEKGKITEKKPAQSSKILLKTNDLSSLSDEQRRRIMREQRARAAEKRLKMFMDSKK</sequence>
<dbReference type="GeneID" id="30968240"/>
<proteinExistence type="inferred from homology"/>
<evidence type="ECO:0000256" key="6">
    <source>
        <dbReference type="ARBA" id="ARBA00022759"/>
    </source>
</evidence>
<evidence type="ECO:0000256" key="1">
    <source>
        <dbReference type="ARBA" id="ARBA00004496"/>
    </source>
</evidence>
<feature type="compositionally biased region" description="Basic and acidic residues" evidence="11">
    <location>
        <begin position="390"/>
        <end position="399"/>
    </location>
</feature>
<accession>A0A1D2VFS5</accession>
<protein>
    <recommendedName>
        <fullName evidence="12">VLRF1 domain-containing protein</fullName>
    </recommendedName>
</protein>
<keyword evidence="5" id="KW-0677">Repeat</keyword>
<dbReference type="InParanoid" id="A0A1D2VFS5"/>
<evidence type="ECO:0000256" key="8">
    <source>
        <dbReference type="ARBA" id="ARBA00023043"/>
    </source>
</evidence>
<feature type="compositionally biased region" description="Acidic residues" evidence="11">
    <location>
        <begin position="400"/>
        <end position="412"/>
    </location>
</feature>
<keyword evidence="3 10" id="KW-0963">Cytoplasm</keyword>
<feature type="domain" description="VLRF1" evidence="12">
    <location>
        <begin position="181"/>
        <end position="363"/>
    </location>
</feature>
<evidence type="ECO:0000313" key="14">
    <source>
        <dbReference type="Proteomes" id="UP000095038"/>
    </source>
</evidence>
<dbReference type="InterPro" id="IPR047139">
    <property type="entry name" value="ANKZ1/VMS1"/>
</dbReference>
<dbReference type="FunCoup" id="A0A1D2VFS5">
    <property type="interactions" value="189"/>
</dbReference>
<dbReference type="PROSITE" id="PS52044">
    <property type="entry name" value="VLRF1"/>
    <property type="match status" value="1"/>
</dbReference>
<feature type="active site" evidence="10">
    <location>
        <position position="262"/>
    </location>
</feature>
<gene>
    <name evidence="13" type="ORF">ASCRUDRAFT_81321</name>
</gene>
<feature type="region of interest" description="Disordered" evidence="11">
    <location>
        <begin position="572"/>
        <end position="602"/>
    </location>
</feature>
<comment type="subcellular location">
    <subcellularLocation>
        <location evidence="1">Cytoplasm</location>
    </subcellularLocation>
</comment>
<keyword evidence="7 10" id="KW-0378">Hydrolase</keyword>